<keyword evidence="8" id="KW-1185">Reference proteome</keyword>
<dbReference type="InterPro" id="IPR036291">
    <property type="entry name" value="NAD(P)-bd_dom_sf"/>
</dbReference>
<dbReference type="SMART" id="SM00829">
    <property type="entry name" value="PKS_ER"/>
    <property type="match status" value="1"/>
</dbReference>
<evidence type="ECO:0000256" key="2">
    <source>
        <dbReference type="ARBA" id="ARBA00011881"/>
    </source>
</evidence>
<proteinExistence type="predicted"/>
<keyword evidence="4" id="KW-0521">NADP</keyword>
<dbReference type="Gene3D" id="3.90.180.10">
    <property type="entry name" value="Medium-chain alcohol dehydrogenases, catalytic domain"/>
    <property type="match status" value="1"/>
</dbReference>
<comment type="subunit">
    <text evidence="2">Homotetramer.</text>
</comment>
<dbReference type="Gene3D" id="3.40.50.720">
    <property type="entry name" value="NAD(P)-binding Rossmann-like Domain"/>
    <property type="match status" value="1"/>
</dbReference>
<evidence type="ECO:0000256" key="3">
    <source>
        <dbReference type="ARBA" id="ARBA00022490"/>
    </source>
</evidence>
<dbReference type="InterPro" id="IPR013154">
    <property type="entry name" value="ADH-like_N"/>
</dbReference>
<sequence>MSRAVRFHEFGPASVLRIDEVTVAEPSAGRVRVAVRTAGINPADYKRREGLTTSADFAFPAGVGRELAGVVEAVGDGVSGFSVGDEVFGAVPDGSIADLVVTNPANLARRPRELDWAVAGGLALVGQTAHDAVASLHLTADDTVLVSAAAGGVGTVICQLARLAGATVIGTAGRANHDFLRGLGVIPVLYGDGMDERIRDAAPGRITAVFDQQGRETVEAAIRLGVPRERINTIAMDPHELGVERVGRGPADAPTLAALAARVVDGSLVLPVAATYPLDRVRQAFEQLEAGHVRGKVVIVVDEPV</sequence>
<dbReference type="InterPro" id="IPR020843">
    <property type="entry name" value="ER"/>
</dbReference>
<dbReference type="SUPFAM" id="SSF51735">
    <property type="entry name" value="NAD(P)-binding Rossmann-fold domains"/>
    <property type="match status" value="1"/>
</dbReference>
<dbReference type="PANTHER" id="PTHR44154">
    <property type="entry name" value="QUINONE OXIDOREDUCTASE"/>
    <property type="match status" value="1"/>
</dbReference>
<evidence type="ECO:0000313" key="7">
    <source>
        <dbReference type="EMBL" id="MET4580908.1"/>
    </source>
</evidence>
<dbReference type="InterPro" id="IPR011032">
    <property type="entry name" value="GroES-like_sf"/>
</dbReference>
<comment type="caution">
    <text evidence="7">The sequence shown here is derived from an EMBL/GenBank/DDBJ whole genome shotgun (WGS) entry which is preliminary data.</text>
</comment>
<evidence type="ECO:0000256" key="4">
    <source>
        <dbReference type="ARBA" id="ARBA00022857"/>
    </source>
</evidence>
<evidence type="ECO:0000259" key="6">
    <source>
        <dbReference type="SMART" id="SM00829"/>
    </source>
</evidence>
<dbReference type="Pfam" id="PF08240">
    <property type="entry name" value="ADH_N"/>
    <property type="match status" value="1"/>
</dbReference>
<dbReference type="InterPro" id="IPR002364">
    <property type="entry name" value="Quin_OxRdtase/zeta-crystal_CS"/>
</dbReference>
<dbReference type="CDD" id="cd05289">
    <property type="entry name" value="MDR_like_2"/>
    <property type="match status" value="1"/>
</dbReference>
<comment type="subcellular location">
    <subcellularLocation>
        <location evidence="1">Cytoplasm</location>
    </subcellularLocation>
</comment>
<dbReference type="RefSeq" id="WP_354023115.1">
    <property type="nucleotide sequence ID" value="NZ_JBEPSJ010000001.1"/>
</dbReference>
<reference evidence="7 8" key="1">
    <citation type="submission" date="2024-06" db="EMBL/GenBank/DDBJ databases">
        <title>Sorghum-associated microbial communities from plants grown in Nebraska, USA.</title>
        <authorList>
            <person name="Schachtman D."/>
        </authorList>
    </citation>
    <scope>NUCLEOTIDE SEQUENCE [LARGE SCALE GENOMIC DNA]</scope>
    <source>
        <strain evidence="7 8">2857</strain>
    </source>
</reference>
<keyword evidence="5" id="KW-0694">RNA-binding</keyword>
<name>A0ABV2QJ59_9MICO</name>
<dbReference type="PROSITE" id="PS01162">
    <property type="entry name" value="QOR_ZETA_CRYSTAL"/>
    <property type="match status" value="1"/>
</dbReference>
<dbReference type="Proteomes" id="UP001549257">
    <property type="component" value="Unassembled WGS sequence"/>
</dbReference>
<evidence type="ECO:0000313" key="8">
    <source>
        <dbReference type="Proteomes" id="UP001549257"/>
    </source>
</evidence>
<accession>A0ABV2QJ59</accession>
<dbReference type="SUPFAM" id="SSF50129">
    <property type="entry name" value="GroES-like"/>
    <property type="match status" value="1"/>
</dbReference>
<dbReference type="Pfam" id="PF13602">
    <property type="entry name" value="ADH_zinc_N_2"/>
    <property type="match status" value="1"/>
</dbReference>
<protein>
    <submittedName>
        <fullName evidence="7">NADPH:quinone reductase-like Zn-dependent oxidoreductase</fullName>
    </submittedName>
</protein>
<evidence type="ECO:0000256" key="1">
    <source>
        <dbReference type="ARBA" id="ARBA00004496"/>
    </source>
</evidence>
<organism evidence="7 8">
    <name type="scientific">Conyzicola nivalis</name>
    <dbReference type="NCBI Taxonomy" id="1477021"/>
    <lineage>
        <taxon>Bacteria</taxon>
        <taxon>Bacillati</taxon>
        <taxon>Actinomycetota</taxon>
        <taxon>Actinomycetes</taxon>
        <taxon>Micrococcales</taxon>
        <taxon>Microbacteriaceae</taxon>
        <taxon>Conyzicola</taxon>
    </lineage>
</organism>
<feature type="domain" description="Enoyl reductase (ER)" evidence="6">
    <location>
        <begin position="11"/>
        <end position="299"/>
    </location>
</feature>
<dbReference type="EMBL" id="JBEPSJ010000001">
    <property type="protein sequence ID" value="MET4580908.1"/>
    <property type="molecule type" value="Genomic_DNA"/>
</dbReference>
<dbReference type="PANTHER" id="PTHR44154:SF1">
    <property type="entry name" value="QUINONE OXIDOREDUCTASE"/>
    <property type="match status" value="1"/>
</dbReference>
<dbReference type="InterPro" id="IPR051603">
    <property type="entry name" value="Zinc-ADH_QOR/CCCR"/>
</dbReference>
<keyword evidence="3" id="KW-0963">Cytoplasm</keyword>
<gene>
    <name evidence="7" type="ORF">ABIE21_000398</name>
</gene>
<evidence type="ECO:0000256" key="5">
    <source>
        <dbReference type="ARBA" id="ARBA00022884"/>
    </source>
</evidence>